<gene>
    <name evidence="1" type="ORF">B0F88_10272</name>
</gene>
<sequence>MENNLVHIALSVHTLASLIESECIHAVDFKCLDIDSKKTVWKLFLSTVKLTKKE</sequence>
<evidence type="ECO:0000313" key="1">
    <source>
        <dbReference type="EMBL" id="PPK73093.1"/>
    </source>
</evidence>
<proteinExistence type="predicted"/>
<dbReference type="EMBL" id="PTIY01000002">
    <property type="protein sequence ID" value="PPK73093.1"/>
    <property type="molecule type" value="Genomic_DNA"/>
</dbReference>
<evidence type="ECO:0000313" key="2">
    <source>
        <dbReference type="Proteomes" id="UP000238071"/>
    </source>
</evidence>
<protein>
    <submittedName>
        <fullName evidence="1">Uncharacterized protein</fullName>
    </submittedName>
</protein>
<keyword evidence="2" id="KW-1185">Reference proteome</keyword>
<dbReference type="AlphaFoldDB" id="A0A2S6H6P2"/>
<name>A0A2S6H6P2_9GAMM</name>
<accession>A0A2S6H6P2</accession>
<reference evidence="1 2" key="1">
    <citation type="submission" date="2018-02" db="EMBL/GenBank/DDBJ databases">
        <title>Subsurface microbial communities from deep shales in Ohio and West Virginia, USA.</title>
        <authorList>
            <person name="Wrighton K."/>
        </authorList>
    </citation>
    <scope>NUCLEOTIDE SEQUENCE [LARGE SCALE GENOMIC DNA]</scope>
    <source>
        <strain evidence="1 2">OWC-G53F</strain>
    </source>
</reference>
<organism evidence="1 2">
    <name type="scientific">Methylobacter tundripaludum</name>
    <dbReference type="NCBI Taxonomy" id="173365"/>
    <lineage>
        <taxon>Bacteria</taxon>
        <taxon>Pseudomonadati</taxon>
        <taxon>Pseudomonadota</taxon>
        <taxon>Gammaproteobacteria</taxon>
        <taxon>Methylococcales</taxon>
        <taxon>Methylococcaceae</taxon>
        <taxon>Methylobacter</taxon>
    </lineage>
</organism>
<comment type="caution">
    <text evidence="1">The sequence shown here is derived from an EMBL/GenBank/DDBJ whole genome shotgun (WGS) entry which is preliminary data.</text>
</comment>
<dbReference type="Proteomes" id="UP000238071">
    <property type="component" value="Unassembled WGS sequence"/>
</dbReference>